<dbReference type="EMBL" id="NVVJ01000019">
    <property type="protein sequence ID" value="PCJ25191.1"/>
    <property type="molecule type" value="Genomic_DNA"/>
</dbReference>
<dbReference type="SMART" id="SM01409">
    <property type="entry name" value="RNA_pol_Rpb6"/>
    <property type="match status" value="1"/>
</dbReference>
<dbReference type="PANTHER" id="PTHR34476">
    <property type="entry name" value="DNA-DIRECTED RNA POLYMERASE SUBUNIT OMEGA"/>
    <property type="match status" value="1"/>
</dbReference>
<comment type="catalytic activity">
    <reaction evidence="10 11">
        <text>RNA(n) + a ribonucleoside 5'-triphosphate = RNA(n+1) + diphosphate</text>
        <dbReference type="Rhea" id="RHEA:21248"/>
        <dbReference type="Rhea" id="RHEA-COMP:14527"/>
        <dbReference type="Rhea" id="RHEA-COMP:17342"/>
        <dbReference type="ChEBI" id="CHEBI:33019"/>
        <dbReference type="ChEBI" id="CHEBI:61557"/>
        <dbReference type="ChEBI" id="CHEBI:140395"/>
        <dbReference type="EC" id="2.7.7.6"/>
    </reaction>
</comment>
<dbReference type="NCBIfam" id="TIGR00690">
    <property type="entry name" value="rpoZ"/>
    <property type="match status" value="1"/>
</dbReference>
<dbReference type="SUPFAM" id="SSF63562">
    <property type="entry name" value="RPB6/omega subunit-like"/>
    <property type="match status" value="1"/>
</dbReference>
<keyword evidence="7 11" id="KW-0804">Transcription</keyword>
<comment type="function">
    <text evidence="11">Promotes RNA polymerase assembly. Latches the N- and C-terminal regions of the beta' subunit thereby facilitating its interaction with the beta and alpha subunits.</text>
</comment>
<evidence type="ECO:0000256" key="4">
    <source>
        <dbReference type="ARBA" id="ARBA00022478"/>
    </source>
</evidence>
<keyword evidence="6 11" id="KW-0548">Nucleotidyltransferase</keyword>
<comment type="caution">
    <text evidence="13">The sequence shown here is derived from an EMBL/GenBank/DDBJ whole genome shotgun (WGS) entry which is preliminary data.</text>
</comment>
<dbReference type="GO" id="GO:0006351">
    <property type="term" value="P:DNA-templated transcription"/>
    <property type="evidence" value="ECO:0007669"/>
    <property type="project" value="UniProtKB-UniRule"/>
</dbReference>
<evidence type="ECO:0000256" key="1">
    <source>
        <dbReference type="ARBA" id="ARBA00006711"/>
    </source>
</evidence>
<evidence type="ECO:0000256" key="7">
    <source>
        <dbReference type="ARBA" id="ARBA00023163"/>
    </source>
</evidence>
<evidence type="ECO:0000256" key="9">
    <source>
        <dbReference type="ARBA" id="ARBA00030998"/>
    </source>
</evidence>
<evidence type="ECO:0000313" key="14">
    <source>
        <dbReference type="Proteomes" id="UP000218327"/>
    </source>
</evidence>
<dbReference type="GO" id="GO:0003677">
    <property type="term" value="F:DNA binding"/>
    <property type="evidence" value="ECO:0007669"/>
    <property type="project" value="UniProtKB-UniRule"/>
</dbReference>
<evidence type="ECO:0000256" key="8">
    <source>
        <dbReference type="ARBA" id="ARBA00029924"/>
    </source>
</evidence>
<dbReference type="Pfam" id="PF01192">
    <property type="entry name" value="RNA_pol_Rpb6"/>
    <property type="match status" value="1"/>
</dbReference>
<comment type="similarity">
    <text evidence="1 11">Belongs to the RNA polymerase subunit omega family.</text>
</comment>
<organism evidence="13 14">
    <name type="scientific">SAR86 cluster bacterium</name>
    <dbReference type="NCBI Taxonomy" id="2030880"/>
    <lineage>
        <taxon>Bacteria</taxon>
        <taxon>Pseudomonadati</taxon>
        <taxon>Pseudomonadota</taxon>
        <taxon>Gammaproteobacteria</taxon>
        <taxon>SAR86 cluster</taxon>
    </lineage>
</organism>
<dbReference type="GO" id="GO:0000428">
    <property type="term" value="C:DNA-directed RNA polymerase complex"/>
    <property type="evidence" value="ECO:0007669"/>
    <property type="project" value="UniProtKB-KW"/>
</dbReference>
<sequence>MARITVEDCLENVENRFELVMVSSKRARQLQTGGKDALVPEDNDKPTVVALREIAEGHITADILKVKPSIDLGDLGLDIPSDTSTAESTESTAEAKASADSAPEASAEETKTEETTEATPEKPEETPASDA</sequence>
<dbReference type="InterPro" id="IPR003716">
    <property type="entry name" value="DNA-dir_RNA_pol_omega"/>
</dbReference>
<evidence type="ECO:0000256" key="6">
    <source>
        <dbReference type="ARBA" id="ARBA00022695"/>
    </source>
</evidence>
<comment type="subunit">
    <text evidence="11">The RNAP catalytic core consists of 2 alpha, 1 beta, 1 beta' and 1 omega subunit. When a sigma factor is associated with the core the holoenzyme is formed, which can initiate transcription.</text>
</comment>
<feature type="compositionally biased region" description="Low complexity" evidence="12">
    <location>
        <begin position="80"/>
        <end position="105"/>
    </location>
</feature>
<dbReference type="EC" id="2.7.7.6" evidence="2 11"/>
<dbReference type="HAMAP" id="MF_00366">
    <property type="entry name" value="RNApol_bact_RpoZ"/>
    <property type="match status" value="1"/>
</dbReference>
<gene>
    <name evidence="11" type="primary">rpoZ</name>
    <name evidence="13" type="ORF">COA96_07760</name>
</gene>
<dbReference type="AlphaFoldDB" id="A0A2A5B1H0"/>
<protein>
    <recommendedName>
        <fullName evidence="3 11">DNA-directed RNA polymerase subunit omega</fullName>
        <shortName evidence="11">RNAP omega subunit</shortName>
        <ecNumber evidence="2 11">2.7.7.6</ecNumber>
    </recommendedName>
    <alternativeName>
        <fullName evidence="9 11">RNA polymerase omega subunit</fullName>
    </alternativeName>
    <alternativeName>
        <fullName evidence="8 11">Transcriptase subunit omega</fullName>
    </alternativeName>
</protein>
<feature type="compositionally biased region" description="Basic and acidic residues" evidence="12">
    <location>
        <begin position="108"/>
        <end position="125"/>
    </location>
</feature>
<evidence type="ECO:0000256" key="3">
    <source>
        <dbReference type="ARBA" id="ARBA00013725"/>
    </source>
</evidence>
<evidence type="ECO:0000256" key="5">
    <source>
        <dbReference type="ARBA" id="ARBA00022679"/>
    </source>
</evidence>
<dbReference type="PANTHER" id="PTHR34476:SF1">
    <property type="entry name" value="DNA-DIRECTED RNA POLYMERASE SUBUNIT OMEGA"/>
    <property type="match status" value="1"/>
</dbReference>
<dbReference type="InterPro" id="IPR036161">
    <property type="entry name" value="RPB6/omega-like_sf"/>
</dbReference>
<evidence type="ECO:0000256" key="11">
    <source>
        <dbReference type="HAMAP-Rule" id="MF_00366"/>
    </source>
</evidence>
<evidence type="ECO:0000256" key="10">
    <source>
        <dbReference type="ARBA" id="ARBA00048552"/>
    </source>
</evidence>
<dbReference type="Proteomes" id="UP000218327">
    <property type="component" value="Unassembled WGS sequence"/>
</dbReference>
<feature type="region of interest" description="Disordered" evidence="12">
    <location>
        <begin position="72"/>
        <end position="131"/>
    </location>
</feature>
<proteinExistence type="inferred from homology"/>
<keyword evidence="5 11" id="KW-0808">Transferase</keyword>
<evidence type="ECO:0000313" key="13">
    <source>
        <dbReference type="EMBL" id="PCJ25191.1"/>
    </source>
</evidence>
<name>A0A2A5B1H0_9GAMM</name>
<keyword evidence="4 11" id="KW-0240">DNA-directed RNA polymerase</keyword>
<accession>A0A2A5B1H0</accession>
<reference evidence="14" key="1">
    <citation type="submission" date="2017-08" db="EMBL/GenBank/DDBJ databases">
        <title>A dynamic microbial community with high functional redundancy inhabits the cold, oxic subseafloor aquifer.</title>
        <authorList>
            <person name="Tully B.J."/>
            <person name="Wheat C.G."/>
            <person name="Glazer B.T."/>
            <person name="Huber J.A."/>
        </authorList>
    </citation>
    <scope>NUCLEOTIDE SEQUENCE [LARGE SCALE GENOMIC DNA]</scope>
</reference>
<evidence type="ECO:0000256" key="2">
    <source>
        <dbReference type="ARBA" id="ARBA00012418"/>
    </source>
</evidence>
<dbReference type="Gene3D" id="3.90.940.10">
    <property type="match status" value="1"/>
</dbReference>
<dbReference type="InterPro" id="IPR006110">
    <property type="entry name" value="Pol_omega/Rpo6/RPB6"/>
</dbReference>
<evidence type="ECO:0000256" key="12">
    <source>
        <dbReference type="SAM" id="MobiDB-lite"/>
    </source>
</evidence>
<dbReference type="GO" id="GO:0003899">
    <property type="term" value="F:DNA-directed RNA polymerase activity"/>
    <property type="evidence" value="ECO:0007669"/>
    <property type="project" value="UniProtKB-UniRule"/>
</dbReference>